<keyword evidence="3" id="KW-1185">Reference proteome</keyword>
<dbReference type="Pfam" id="PF00931">
    <property type="entry name" value="NB-ARC"/>
    <property type="match status" value="1"/>
</dbReference>
<comment type="caution">
    <text evidence="2">The sequence shown here is derived from an EMBL/GenBank/DDBJ whole genome shotgun (WGS) entry which is preliminary data.</text>
</comment>
<dbReference type="Gene3D" id="1.20.5.4130">
    <property type="match status" value="1"/>
</dbReference>
<organism evidence="2 3">
    <name type="scientific">Capsicum baccatum</name>
    <name type="common">Peruvian pepper</name>
    <dbReference type="NCBI Taxonomy" id="33114"/>
    <lineage>
        <taxon>Eukaryota</taxon>
        <taxon>Viridiplantae</taxon>
        <taxon>Streptophyta</taxon>
        <taxon>Embryophyta</taxon>
        <taxon>Tracheophyta</taxon>
        <taxon>Spermatophyta</taxon>
        <taxon>Magnoliopsida</taxon>
        <taxon>eudicotyledons</taxon>
        <taxon>Gunneridae</taxon>
        <taxon>Pentapetalae</taxon>
        <taxon>asterids</taxon>
        <taxon>lamiids</taxon>
        <taxon>Solanales</taxon>
        <taxon>Solanaceae</taxon>
        <taxon>Solanoideae</taxon>
        <taxon>Capsiceae</taxon>
        <taxon>Capsicum</taxon>
    </lineage>
</organism>
<name>A0A2G2VU64_CAPBA</name>
<dbReference type="Gene3D" id="3.40.50.300">
    <property type="entry name" value="P-loop containing nucleotide triphosphate hydrolases"/>
    <property type="match status" value="1"/>
</dbReference>
<dbReference type="EMBL" id="MLFT02000010">
    <property type="protein sequence ID" value="PHT36518.1"/>
    <property type="molecule type" value="Genomic_DNA"/>
</dbReference>
<dbReference type="InterPro" id="IPR027417">
    <property type="entry name" value="P-loop_NTPase"/>
</dbReference>
<reference evidence="3" key="2">
    <citation type="journal article" date="2017" name="J. Anim. Genet.">
        <title>Multiple reference genome sequences of hot pepper reveal the massive evolution of plant disease resistance genes by retroduplication.</title>
        <authorList>
            <person name="Kim S."/>
            <person name="Park J."/>
            <person name="Yeom S.-I."/>
            <person name="Kim Y.-M."/>
            <person name="Seo E."/>
            <person name="Kim K.-T."/>
            <person name="Kim M.-S."/>
            <person name="Lee J.M."/>
            <person name="Cheong K."/>
            <person name="Shin H.-S."/>
            <person name="Kim S.-B."/>
            <person name="Han K."/>
            <person name="Lee J."/>
            <person name="Park M."/>
            <person name="Lee H.-A."/>
            <person name="Lee H.-Y."/>
            <person name="Lee Y."/>
            <person name="Oh S."/>
            <person name="Lee J.H."/>
            <person name="Choi E."/>
            <person name="Choi E."/>
            <person name="Lee S.E."/>
            <person name="Jeon J."/>
            <person name="Kim H."/>
            <person name="Choi G."/>
            <person name="Song H."/>
            <person name="Lee J."/>
            <person name="Lee S.-C."/>
            <person name="Kwon J.-K."/>
            <person name="Lee H.-Y."/>
            <person name="Koo N."/>
            <person name="Hong Y."/>
            <person name="Kim R.W."/>
            <person name="Kang W.-H."/>
            <person name="Huh J.H."/>
            <person name="Kang B.-C."/>
            <person name="Yang T.-J."/>
            <person name="Lee Y.-H."/>
            <person name="Bennetzen J.L."/>
            <person name="Choi D."/>
        </authorList>
    </citation>
    <scope>NUCLEOTIDE SEQUENCE [LARGE SCALE GENOMIC DNA]</scope>
    <source>
        <strain evidence="3">cv. PBC81</strain>
    </source>
</reference>
<sequence>MFSDTIDLLQSEKKAHERLSDSLQQVAEDIDCICKESTKIQDKGKRVSEESLVQDFSSSTNDILNVKINMVGRDDQRKWLLEHLTRSYSGEPKVILIVGMGGIGKTTLAKEIYNDVSILHHFDVRAWATVSQQHNV</sequence>
<dbReference type="Proteomes" id="UP000224567">
    <property type="component" value="Unassembled WGS sequence"/>
</dbReference>
<dbReference type="STRING" id="33114.A0A2G2VU64"/>
<proteinExistence type="predicted"/>
<feature type="domain" description="NB-ARC" evidence="1">
    <location>
        <begin position="80"/>
        <end position="134"/>
    </location>
</feature>
<evidence type="ECO:0000313" key="2">
    <source>
        <dbReference type="EMBL" id="PHT36518.1"/>
    </source>
</evidence>
<gene>
    <name evidence="2" type="ORF">CQW23_24218</name>
</gene>
<accession>A0A2G2VU64</accession>
<dbReference type="AlphaFoldDB" id="A0A2G2VU64"/>
<evidence type="ECO:0000313" key="3">
    <source>
        <dbReference type="Proteomes" id="UP000224567"/>
    </source>
</evidence>
<dbReference type="OrthoDB" id="1301844at2759"/>
<dbReference type="GO" id="GO:0043531">
    <property type="term" value="F:ADP binding"/>
    <property type="evidence" value="ECO:0007669"/>
    <property type="project" value="InterPro"/>
</dbReference>
<dbReference type="InterPro" id="IPR002182">
    <property type="entry name" value="NB-ARC"/>
</dbReference>
<dbReference type="SUPFAM" id="SSF52540">
    <property type="entry name" value="P-loop containing nucleoside triphosphate hydrolases"/>
    <property type="match status" value="1"/>
</dbReference>
<dbReference type="PANTHER" id="PTHR19338:SF60">
    <property type="entry name" value="NB-ARC DOMAIN-CONTAINING PROTEIN"/>
    <property type="match status" value="1"/>
</dbReference>
<reference evidence="2 3" key="1">
    <citation type="journal article" date="2017" name="Genome Biol.">
        <title>New reference genome sequences of hot pepper reveal the massive evolution of plant disease-resistance genes by retroduplication.</title>
        <authorList>
            <person name="Kim S."/>
            <person name="Park J."/>
            <person name="Yeom S.I."/>
            <person name="Kim Y.M."/>
            <person name="Seo E."/>
            <person name="Kim K.T."/>
            <person name="Kim M.S."/>
            <person name="Lee J.M."/>
            <person name="Cheong K."/>
            <person name="Shin H.S."/>
            <person name="Kim S.B."/>
            <person name="Han K."/>
            <person name="Lee J."/>
            <person name="Park M."/>
            <person name="Lee H.A."/>
            <person name="Lee H.Y."/>
            <person name="Lee Y."/>
            <person name="Oh S."/>
            <person name="Lee J.H."/>
            <person name="Choi E."/>
            <person name="Choi E."/>
            <person name="Lee S.E."/>
            <person name="Jeon J."/>
            <person name="Kim H."/>
            <person name="Choi G."/>
            <person name="Song H."/>
            <person name="Lee J."/>
            <person name="Lee S.C."/>
            <person name="Kwon J.K."/>
            <person name="Lee H.Y."/>
            <person name="Koo N."/>
            <person name="Hong Y."/>
            <person name="Kim R.W."/>
            <person name="Kang W.H."/>
            <person name="Huh J.H."/>
            <person name="Kang B.C."/>
            <person name="Yang T.J."/>
            <person name="Lee Y.H."/>
            <person name="Bennetzen J.L."/>
            <person name="Choi D."/>
        </authorList>
    </citation>
    <scope>NUCLEOTIDE SEQUENCE [LARGE SCALE GENOMIC DNA]</scope>
    <source>
        <strain evidence="3">cv. PBC81</strain>
    </source>
</reference>
<protein>
    <recommendedName>
        <fullName evidence="1">NB-ARC domain-containing protein</fullName>
    </recommendedName>
</protein>
<evidence type="ECO:0000259" key="1">
    <source>
        <dbReference type="Pfam" id="PF00931"/>
    </source>
</evidence>
<dbReference type="PANTHER" id="PTHR19338">
    <property type="entry name" value="TRANSLOCASE OF INNER MITOCHONDRIAL MEMBRANE 13 HOMOLOG"/>
    <property type="match status" value="1"/>
</dbReference>